<keyword evidence="4" id="KW-0862">Zinc</keyword>
<dbReference type="GO" id="GO:0003723">
    <property type="term" value="F:RNA binding"/>
    <property type="evidence" value="ECO:0007669"/>
    <property type="project" value="InterPro"/>
</dbReference>
<keyword evidence="4" id="KW-0479">Metal-binding</keyword>
<dbReference type="PANTHER" id="PTHR13165:SF0">
    <property type="entry name" value="SERRATE RNA EFFECTOR MOLECULE HOMOLOG"/>
    <property type="match status" value="1"/>
</dbReference>
<dbReference type="InterPro" id="IPR021933">
    <property type="entry name" value="SERRATE/Ars2_N"/>
</dbReference>
<evidence type="ECO:0000256" key="1">
    <source>
        <dbReference type="ARBA" id="ARBA00004123"/>
    </source>
</evidence>
<dbReference type="GO" id="GO:0016070">
    <property type="term" value="P:RNA metabolic process"/>
    <property type="evidence" value="ECO:0007669"/>
    <property type="project" value="UniProtKB-ARBA"/>
</dbReference>
<accession>A0A1X2I422</accession>
<dbReference type="InterPro" id="IPR012677">
    <property type="entry name" value="Nucleotide-bd_a/b_plait_sf"/>
</dbReference>
<dbReference type="InterPro" id="IPR035979">
    <property type="entry name" value="RBD_domain_sf"/>
</dbReference>
<evidence type="ECO:0000256" key="2">
    <source>
        <dbReference type="ARBA" id="ARBA00005407"/>
    </source>
</evidence>
<reference evidence="7 8" key="1">
    <citation type="submission" date="2016-07" db="EMBL/GenBank/DDBJ databases">
        <title>Pervasive Adenine N6-methylation of Active Genes in Fungi.</title>
        <authorList>
            <consortium name="DOE Joint Genome Institute"/>
            <person name="Mondo S.J."/>
            <person name="Dannebaum R.O."/>
            <person name="Kuo R.C."/>
            <person name="Labutti K."/>
            <person name="Haridas S."/>
            <person name="Kuo A."/>
            <person name="Salamov A."/>
            <person name="Ahrendt S.R."/>
            <person name="Lipzen A."/>
            <person name="Sullivan W."/>
            <person name="Andreopoulos W.B."/>
            <person name="Clum A."/>
            <person name="Lindquist E."/>
            <person name="Daum C."/>
            <person name="Ramamoorthy G.K."/>
            <person name="Gryganskyi A."/>
            <person name="Culley D."/>
            <person name="Magnuson J.K."/>
            <person name="James T.Y."/>
            <person name="O'Malley M.A."/>
            <person name="Stajich J.E."/>
            <person name="Spatafora J.W."/>
            <person name="Visel A."/>
            <person name="Grigoriev I.V."/>
        </authorList>
    </citation>
    <scope>NUCLEOTIDE SEQUENCE [LARGE SCALE GENOMIC DNA]</scope>
    <source>
        <strain evidence="7 8">NRRL 1336</strain>
    </source>
</reference>
<protein>
    <submittedName>
        <fullName evidence="7">Arsenite-resistance protein 2-domain-containing protein</fullName>
    </submittedName>
</protein>
<gene>
    <name evidence="7" type="ORF">BCR42DRAFT_142507</name>
</gene>
<evidence type="ECO:0000313" key="8">
    <source>
        <dbReference type="Proteomes" id="UP000193560"/>
    </source>
</evidence>
<dbReference type="OrthoDB" id="342064at2759"/>
<organism evidence="7 8">
    <name type="scientific">Absidia repens</name>
    <dbReference type="NCBI Taxonomy" id="90262"/>
    <lineage>
        <taxon>Eukaryota</taxon>
        <taxon>Fungi</taxon>
        <taxon>Fungi incertae sedis</taxon>
        <taxon>Mucoromycota</taxon>
        <taxon>Mucoromycotina</taxon>
        <taxon>Mucoromycetes</taxon>
        <taxon>Mucorales</taxon>
        <taxon>Cunninghamellaceae</taxon>
        <taxon>Absidia</taxon>
    </lineage>
</organism>
<dbReference type="Proteomes" id="UP000193560">
    <property type="component" value="Unassembled WGS sequence"/>
</dbReference>
<dbReference type="GO" id="GO:0008270">
    <property type="term" value="F:zinc ion binding"/>
    <property type="evidence" value="ECO:0007669"/>
    <property type="project" value="UniProtKB-KW"/>
</dbReference>
<dbReference type="GO" id="GO:0016604">
    <property type="term" value="C:nuclear body"/>
    <property type="evidence" value="ECO:0007669"/>
    <property type="project" value="TreeGrafter"/>
</dbReference>
<dbReference type="InterPro" id="IPR000504">
    <property type="entry name" value="RRM_dom"/>
</dbReference>
<dbReference type="InterPro" id="IPR013087">
    <property type="entry name" value="Znf_C2H2_type"/>
</dbReference>
<dbReference type="Gene3D" id="3.30.70.330">
    <property type="match status" value="1"/>
</dbReference>
<feature type="region of interest" description="Disordered" evidence="5">
    <location>
        <begin position="499"/>
        <end position="519"/>
    </location>
</feature>
<dbReference type="InterPro" id="IPR039727">
    <property type="entry name" value="SE/Ars2"/>
</dbReference>
<dbReference type="SUPFAM" id="SSF54928">
    <property type="entry name" value="RNA-binding domain, RBD"/>
    <property type="match status" value="1"/>
</dbReference>
<dbReference type="SMART" id="SM01173">
    <property type="entry name" value="DUF4187"/>
    <property type="match status" value="1"/>
</dbReference>
<dbReference type="InterPro" id="IPR025239">
    <property type="entry name" value="DUF4187"/>
</dbReference>
<sequence length="622" mass="70216">MAGGNWSTLSRIHLIDPHQLDYVVSFKQYCDYLRQTHPKLTDDEFQTRYDDYKEMISVKQLPQFFANNKEKQWFLEKYHPHLSKARVDDTKQRRLHNLTTFMQALQHGDYDRVYYDSKDTDITSNNDGTAEEINTDNSNIDDTLSNKEAFDNHLVIKTVPPTISRQKIIDMCNKVNGFQYLALSEPSVTKKFHRIGWIHFSEETDMQKVFDELDNQKIDDFTFHLAMNRKNQLTSGRSRRTAPDITNTPERLSVDLDQATQLAKAMDTELEKDGLQDVINRARSIINTNSDTVDNKDHSDLSMDEGSDHLLATKKELDMILVYLRHVHMYCYYCGLECDSIEELNRKCLNPHHRKVSSGGVSDQKQMAKNERLTQQWIKSLDQRIRMKVHPLNDEDLVKAGGRSLKSETDAYLSEHIQKEHDAKFKCKVGDCAKAFKGVEFVEKHIISKHGDEIQRIKDDVMYYNNYVCDPNHLVMATSNINGNNNSGNSNHNIMNGGGTMGNANTGSDNNSNSSAHSAAGAPPYVLTLSPNGLSLQAASLGTPWDKIPRIGFGGNVGWPASMAGRLGARMGSGSGGKSSSSHQVPASTSEMMLDMPQDPRQVKSYIDLDAPTDDGANISFY</sequence>
<evidence type="ECO:0000256" key="5">
    <source>
        <dbReference type="SAM" id="MobiDB-lite"/>
    </source>
</evidence>
<comment type="caution">
    <text evidence="7">The sequence shown here is derived from an EMBL/GenBank/DDBJ whole genome shotgun (WGS) entry which is preliminary data.</text>
</comment>
<keyword evidence="8" id="KW-1185">Reference proteome</keyword>
<dbReference type="Pfam" id="PF12066">
    <property type="entry name" value="SERRATE_Ars2_N"/>
    <property type="match status" value="1"/>
</dbReference>
<feature type="compositionally biased region" description="Low complexity" evidence="5">
    <location>
        <begin position="502"/>
        <end position="519"/>
    </location>
</feature>
<evidence type="ECO:0000256" key="4">
    <source>
        <dbReference type="PROSITE-ProRule" id="PRU00042"/>
    </source>
</evidence>
<dbReference type="STRING" id="90262.A0A1X2I422"/>
<dbReference type="PANTHER" id="PTHR13165">
    <property type="entry name" value="ARSENITE-RESISTANCE PROTEIN 2"/>
    <property type="match status" value="1"/>
</dbReference>
<evidence type="ECO:0000256" key="3">
    <source>
        <dbReference type="ARBA" id="ARBA00023242"/>
    </source>
</evidence>
<dbReference type="Pfam" id="PF04959">
    <property type="entry name" value="ARS2"/>
    <property type="match status" value="1"/>
</dbReference>
<feature type="region of interest" description="Disordered" evidence="5">
    <location>
        <begin position="568"/>
        <end position="588"/>
    </location>
</feature>
<comment type="subcellular location">
    <subcellularLocation>
        <location evidence="1">Nucleus</location>
    </subcellularLocation>
</comment>
<dbReference type="PROSITE" id="PS50157">
    <property type="entry name" value="ZINC_FINGER_C2H2_2"/>
    <property type="match status" value="1"/>
</dbReference>
<dbReference type="Pfam" id="PF00076">
    <property type="entry name" value="RRM_1"/>
    <property type="match status" value="1"/>
</dbReference>
<dbReference type="EMBL" id="MCGE01000030">
    <property type="protein sequence ID" value="ORZ08708.1"/>
    <property type="molecule type" value="Genomic_DNA"/>
</dbReference>
<evidence type="ECO:0000259" key="6">
    <source>
        <dbReference type="PROSITE" id="PS50157"/>
    </source>
</evidence>
<keyword evidence="3" id="KW-0539">Nucleus</keyword>
<feature type="domain" description="C2H2-type" evidence="6">
    <location>
        <begin position="425"/>
        <end position="455"/>
    </location>
</feature>
<dbReference type="Pfam" id="PF13821">
    <property type="entry name" value="DUF4187"/>
    <property type="match status" value="1"/>
</dbReference>
<keyword evidence="4" id="KW-0863">Zinc-finger</keyword>
<evidence type="ECO:0000313" key="7">
    <source>
        <dbReference type="EMBL" id="ORZ08708.1"/>
    </source>
</evidence>
<dbReference type="AlphaFoldDB" id="A0A1X2I422"/>
<dbReference type="PROSITE" id="PS00028">
    <property type="entry name" value="ZINC_FINGER_C2H2_1"/>
    <property type="match status" value="1"/>
</dbReference>
<name>A0A1X2I422_9FUNG</name>
<proteinExistence type="inferred from homology"/>
<comment type="similarity">
    <text evidence="2">Belongs to the ARS2 family.</text>
</comment>
<dbReference type="InterPro" id="IPR007042">
    <property type="entry name" value="SERRATE/Ars2_C"/>
</dbReference>
<dbReference type="GO" id="GO:0031047">
    <property type="term" value="P:regulatory ncRNA-mediated gene silencing"/>
    <property type="evidence" value="ECO:0007669"/>
    <property type="project" value="UniProtKB-ARBA"/>
</dbReference>